<organism evidence="1 2">
    <name type="scientific">Lipomyces kononenkoae</name>
    <name type="common">Yeast</name>
    <dbReference type="NCBI Taxonomy" id="34357"/>
    <lineage>
        <taxon>Eukaryota</taxon>
        <taxon>Fungi</taxon>
        <taxon>Dikarya</taxon>
        <taxon>Ascomycota</taxon>
        <taxon>Saccharomycotina</taxon>
        <taxon>Lipomycetes</taxon>
        <taxon>Lipomycetales</taxon>
        <taxon>Lipomycetaceae</taxon>
        <taxon>Lipomyces</taxon>
    </lineage>
</organism>
<keyword evidence="2" id="KW-1185">Reference proteome</keyword>
<name>A0ACC3SUK4_LIPKO</name>
<reference evidence="2" key="1">
    <citation type="journal article" date="2024" name="Front. Bioeng. Biotechnol.">
        <title>Genome-scale model development and genomic sequencing of the oleaginous clade Lipomyces.</title>
        <authorList>
            <person name="Czajka J.J."/>
            <person name="Han Y."/>
            <person name="Kim J."/>
            <person name="Mondo S.J."/>
            <person name="Hofstad B.A."/>
            <person name="Robles A."/>
            <person name="Haridas S."/>
            <person name="Riley R."/>
            <person name="LaButti K."/>
            <person name="Pangilinan J."/>
            <person name="Andreopoulos W."/>
            <person name="Lipzen A."/>
            <person name="Yan J."/>
            <person name="Wang M."/>
            <person name="Ng V."/>
            <person name="Grigoriev I.V."/>
            <person name="Spatafora J.W."/>
            <person name="Magnuson J.K."/>
            <person name="Baker S.E."/>
            <person name="Pomraning K.R."/>
        </authorList>
    </citation>
    <scope>NUCLEOTIDE SEQUENCE [LARGE SCALE GENOMIC DNA]</scope>
    <source>
        <strain evidence="2">CBS 7786</strain>
    </source>
</reference>
<gene>
    <name evidence="1" type="ORF">V1525DRAFT_275577</name>
</gene>
<proteinExistence type="predicted"/>
<dbReference type="EMBL" id="MU971423">
    <property type="protein sequence ID" value="KAK9235272.1"/>
    <property type="molecule type" value="Genomic_DNA"/>
</dbReference>
<sequence>MNQDSLSESEVVAHIEQFYSVVIQDIEQLDINVYKVVHGKSESDHAPLSWVVRVFPTTRPLIGALHDAQVLSFLESNNLTAEVTVKPTAVSSYQGHAILVTDFIYGERPPGTKETFYRLGRQLGRLTTLSMNDSGIDWPGGGWHHMCGDGNIGAELREADRLLAAVIRDGRDTIDPQNALFLDVIRSELRKLAELANLPVALVHPDMVPANAIMSQGKLIMVDWSGTGIGSRLCALGFLLWAAGRRSPKLAAVVMAGYCEYAKLEREELEGLADAIRFRPLVLSCWLVITGKRSFEDLICELSSINSSADLIAEAAARAYESHSIR</sequence>
<evidence type="ECO:0000313" key="2">
    <source>
        <dbReference type="Proteomes" id="UP001433508"/>
    </source>
</evidence>
<evidence type="ECO:0000313" key="1">
    <source>
        <dbReference type="EMBL" id="KAK9235272.1"/>
    </source>
</evidence>
<dbReference type="Proteomes" id="UP001433508">
    <property type="component" value="Unassembled WGS sequence"/>
</dbReference>
<comment type="caution">
    <text evidence="1">The sequence shown here is derived from an EMBL/GenBank/DDBJ whole genome shotgun (WGS) entry which is preliminary data.</text>
</comment>
<protein>
    <submittedName>
        <fullName evidence="1">Kinase-like domain-containing protein</fullName>
    </submittedName>
</protein>
<accession>A0ACC3SUK4</accession>